<dbReference type="InterPro" id="IPR000515">
    <property type="entry name" value="MetI-like"/>
</dbReference>
<reference evidence="10 11" key="1">
    <citation type="submission" date="2023-07" db="EMBL/GenBank/DDBJ databases">
        <title>Sequencing the genomes of 1000 actinobacteria strains.</title>
        <authorList>
            <person name="Klenk H.-P."/>
        </authorList>
    </citation>
    <scope>NUCLEOTIDE SEQUENCE [LARGE SCALE GENOMIC DNA]</scope>
    <source>
        <strain evidence="10 11">DSM 19426</strain>
    </source>
</reference>
<evidence type="ECO:0000256" key="2">
    <source>
        <dbReference type="ARBA" id="ARBA00022448"/>
    </source>
</evidence>
<keyword evidence="11" id="KW-1185">Reference proteome</keyword>
<feature type="transmembrane region" description="Helical" evidence="8">
    <location>
        <begin position="235"/>
        <end position="255"/>
    </location>
</feature>
<name>A0ABU2BT14_9ACTN</name>
<sequence>MDRHHVRLTPVLLAALPLAVLGVFFVLPVGEMLRLGLAPHGRLDLGGVVGTLTRPRVVRVLWFTVWAAAAATVVTVALGVPTAYALHRLRLPGSALLRGVVTAPFVLPTVVVGVAFRGLLAPSGPLGGLGLDGTPVAIIAALVFFNLSVVVRTVGPSWAGLDPRRGEAAAALGATPWQVLRTVTLPALRPAAVSSAMVVFLFCATAFGVVLTMGGGRYSTVETEIYYLTTQLLDLPAAAALSVLQLAVVVGLLALTGRARPGEQSDRTAPVLRRPRRSDAPVLAVTAVVLAFVVAPLAAVLVRSLRVDGAWSTARFAALERPPEDGTLRVPLSQALETSLRVAVDATLLAMVLGLVVAGLTARGGSRRWRRLRSALDGVFMLPLGVSAVTVGFGLLVALDTPPLDLRGSPWLVPVAQALVALPLVVRLVAPALRSVDPRLREAAASLGARPSRVLGTVDLPLVWRPVLSATGFAFAVSLGEFGATSFLARPDDPTLPVLVYQLVSRPGAESFGAGLAAAVVLGLVTSVVVVAVERLRPPGVGAF</sequence>
<dbReference type="Gene3D" id="1.10.3720.10">
    <property type="entry name" value="MetI-like"/>
    <property type="match status" value="2"/>
</dbReference>
<dbReference type="RefSeq" id="WP_310300225.1">
    <property type="nucleotide sequence ID" value="NZ_BAAAPS010000001.1"/>
</dbReference>
<feature type="transmembrane region" description="Helical" evidence="8">
    <location>
        <begin position="342"/>
        <end position="362"/>
    </location>
</feature>
<feature type="transmembrane region" description="Helical" evidence="8">
    <location>
        <begin position="411"/>
        <end position="430"/>
    </location>
</feature>
<feature type="transmembrane region" description="Helical" evidence="8">
    <location>
        <begin position="374"/>
        <end position="399"/>
    </location>
</feature>
<feature type="transmembrane region" description="Helical" evidence="8">
    <location>
        <begin position="136"/>
        <end position="155"/>
    </location>
</feature>
<comment type="subcellular location">
    <subcellularLocation>
        <location evidence="1">Cell inner membrane</location>
        <topology evidence="1">Multi-pass membrane protein</topology>
    </subcellularLocation>
    <subcellularLocation>
        <location evidence="8">Cell membrane</location>
        <topology evidence="8">Multi-pass membrane protein</topology>
    </subcellularLocation>
</comment>
<dbReference type="PANTHER" id="PTHR43357:SF4">
    <property type="entry name" value="INNER MEMBRANE ABC TRANSPORTER PERMEASE PROTEIN YDCV"/>
    <property type="match status" value="1"/>
</dbReference>
<gene>
    <name evidence="10" type="ORF">J2S63_001323</name>
</gene>
<evidence type="ECO:0000256" key="1">
    <source>
        <dbReference type="ARBA" id="ARBA00004429"/>
    </source>
</evidence>
<evidence type="ECO:0000256" key="7">
    <source>
        <dbReference type="ARBA" id="ARBA00023136"/>
    </source>
</evidence>
<feature type="transmembrane region" description="Helical" evidence="8">
    <location>
        <begin position="509"/>
        <end position="533"/>
    </location>
</feature>
<evidence type="ECO:0000256" key="8">
    <source>
        <dbReference type="RuleBase" id="RU363032"/>
    </source>
</evidence>
<protein>
    <submittedName>
        <fullName evidence="10">Thiamine transport system permease protein</fullName>
    </submittedName>
</protein>
<dbReference type="InterPro" id="IPR035906">
    <property type="entry name" value="MetI-like_sf"/>
</dbReference>
<evidence type="ECO:0000256" key="3">
    <source>
        <dbReference type="ARBA" id="ARBA00022475"/>
    </source>
</evidence>
<accession>A0ABU2BT14</accession>
<evidence type="ECO:0000256" key="4">
    <source>
        <dbReference type="ARBA" id="ARBA00022519"/>
    </source>
</evidence>
<dbReference type="PANTHER" id="PTHR43357">
    <property type="entry name" value="INNER MEMBRANE ABC TRANSPORTER PERMEASE PROTEIN YDCV"/>
    <property type="match status" value="1"/>
</dbReference>
<dbReference type="SUPFAM" id="SSF161098">
    <property type="entry name" value="MetI-like"/>
    <property type="match status" value="2"/>
</dbReference>
<comment type="caution">
    <text evidence="10">The sequence shown here is derived from an EMBL/GenBank/DDBJ whole genome shotgun (WGS) entry which is preliminary data.</text>
</comment>
<organism evidence="10 11">
    <name type="scientific">Nocardioides marmoribigeumensis</name>
    <dbReference type="NCBI Taxonomy" id="433649"/>
    <lineage>
        <taxon>Bacteria</taxon>
        <taxon>Bacillati</taxon>
        <taxon>Actinomycetota</taxon>
        <taxon>Actinomycetes</taxon>
        <taxon>Propionibacteriales</taxon>
        <taxon>Nocardioidaceae</taxon>
        <taxon>Nocardioides</taxon>
    </lineage>
</organism>
<keyword evidence="7 8" id="KW-0472">Membrane</keyword>
<evidence type="ECO:0000256" key="5">
    <source>
        <dbReference type="ARBA" id="ARBA00022692"/>
    </source>
</evidence>
<dbReference type="PROSITE" id="PS50928">
    <property type="entry name" value="ABC_TM1"/>
    <property type="match status" value="2"/>
</dbReference>
<evidence type="ECO:0000313" key="11">
    <source>
        <dbReference type="Proteomes" id="UP001183648"/>
    </source>
</evidence>
<evidence type="ECO:0000259" key="9">
    <source>
        <dbReference type="PROSITE" id="PS50928"/>
    </source>
</evidence>
<feature type="transmembrane region" description="Helical" evidence="8">
    <location>
        <begin position="282"/>
        <end position="302"/>
    </location>
</feature>
<feature type="transmembrane region" description="Helical" evidence="8">
    <location>
        <begin position="96"/>
        <end position="116"/>
    </location>
</feature>
<feature type="domain" description="ABC transmembrane type-1" evidence="9">
    <location>
        <begin position="61"/>
        <end position="254"/>
    </location>
</feature>
<feature type="transmembrane region" description="Helical" evidence="8">
    <location>
        <begin position="12"/>
        <end position="30"/>
    </location>
</feature>
<dbReference type="CDD" id="cd06261">
    <property type="entry name" value="TM_PBP2"/>
    <property type="match status" value="2"/>
</dbReference>
<dbReference type="EMBL" id="JAVDYG010000001">
    <property type="protein sequence ID" value="MDR7361770.1"/>
    <property type="molecule type" value="Genomic_DNA"/>
</dbReference>
<evidence type="ECO:0000313" key="10">
    <source>
        <dbReference type="EMBL" id="MDR7361770.1"/>
    </source>
</evidence>
<dbReference type="Proteomes" id="UP001183648">
    <property type="component" value="Unassembled WGS sequence"/>
</dbReference>
<keyword evidence="6 8" id="KW-1133">Transmembrane helix</keyword>
<keyword evidence="4" id="KW-0997">Cell inner membrane</keyword>
<keyword evidence="5 8" id="KW-0812">Transmembrane</keyword>
<feature type="domain" description="ABC transmembrane type-1" evidence="9">
    <location>
        <begin position="336"/>
        <end position="533"/>
    </location>
</feature>
<dbReference type="Pfam" id="PF00528">
    <property type="entry name" value="BPD_transp_1"/>
    <property type="match status" value="2"/>
</dbReference>
<proteinExistence type="inferred from homology"/>
<comment type="similarity">
    <text evidence="8">Belongs to the binding-protein-dependent transport system permease family.</text>
</comment>
<feature type="transmembrane region" description="Helical" evidence="8">
    <location>
        <begin position="60"/>
        <end position="84"/>
    </location>
</feature>
<evidence type="ECO:0000256" key="6">
    <source>
        <dbReference type="ARBA" id="ARBA00022989"/>
    </source>
</evidence>
<keyword evidence="2 8" id="KW-0813">Transport</keyword>
<keyword evidence="3" id="KW-1003">Cell membrane</keyword>
<feature type="transmembrane region" description="Helical" evidence="8">
    <location>
        <begin position="191"/>
        <end position="215"/>
    </location>
</feature>